<dbReference type="EMBL" id="LR031877">
    <property type="protein sequence ID" value="VDD44385.1"/>
    <property type="molecule type" value="Genomic_DNA"/>
</dbReference>
<name>A0A3P6FFT7_BRAOL</name>
<gene>
    <name evidence="1" type="ORF">BOLC5T31932H</name>
</gene>
<sequence length="87" mass="9893">MTDNRVIFFCNVSLPSSGCGDRRIRIWSNTYLDKHAKPEYEIGFPGVLELVKEIAFQEATRGNILKVLKAIRESTEWSSLSEAPQFS</sequence>
<accession>A0A3P6FFT7</accession>
<reference evidence="1" key="1">
    <citation type="submission" date="2018-11" db="EMBL/GenBank/DDBJ databases">
        <authorList>
            <consortium name="Genoscope - CEA"/>
            <person name="William W."/>
        </authorList>
    </citation>
    <scope>NUCLEOTIDE SEQUENCE</scope>
</reference>
<protein>
    <submittedName>
        <fullName evidence="1">Uncharacterized protein</fullName>
    </submittedName>
</protein>
<evidence type="ECO:0000313" key="1">
    <source>
        <dbReference type="EMBL" id="VDD44385.1"/>
    </source>
</evidence>
<dbReference type="AlphaFoldDB" id="A0A3P6FFT7"/>
<organism evidence="1">
    <name type="scientific">Brassica oleracea</name>
    <name type="common">Wild cabbage</name>
    <dbReference type="NCBI Taxonomy" id="3712"/>
    <lineage>
        <taxon>Eukaryota</taxon>
        <taxon>Viridiplantae</taxon>
        <taxon>Streptophyta</taxon>
        <taxon>Embryophyta</taxon>
        <taxon>Tracheophyta</taxon>
        <taxon>Spermatophyta</taxon>
        <taxon>Magnoliopsida</taxon>
        <taxon>eudicotyledons</taxon>
        <taxon>Gunneridae</taxon>
        <taxon>Pentapetalae</taxon>
        <taxon>rosids</taxon>
        <taxon>malvids</taxon>
        <taxon>Brassicales</taxon>
        <taxon>Brassicaceae</taxon>
        <taxon>Brassiceae</taxon>
        <taxon>Brassica</taxon>
    </lineage>
</organism>
<proteinExistence type="predicted"/>